<dbReference type="CDD" id="cd05257">
    <property type="entry name" value="Arna_like_SDR_e"/>
    <property type="match status" value="1"/>
</dbReference>
<dbReference type="InterPro" id="IPR036291">
    <property type="entry name" value="NAD(P)-bd_dom_sf"/>
</dbReference>
<comment type="caution">
    <text evidence="3">The sequence shown here is derived from an EMBL/GenBank/DDBJ whole genome shotgun (WGS) entry which is preliminary data.</text>
</comment>
<accession>A0A939SAL5</accession>
<dbReference type="EMBL" id="JAGDYM010000003">
    <property type="protein sequence ID" value="MBO1900595.1"/>
    <property type="molecule type" value="Genomic_DNA"/>
</dbReference>
<evidence type="ECO:0000256" key="1">
    <source>
        <dbReference type="SAM" id="MobiDB-lite"/>
    </source>
</evidence>
<feature type="region of interest" description="Disordered" evidence="1">
    <location>
        <begin position="1"/>
        <end position="25"/>
    </location>
</feature>
<proteinExistence type="predicted"/>
<dbReference type="Pfam" id="PF16363">
    <property type="entry name" value="GDP_Man_Dehyd"/>
    <property type="match status" value="1"/>
</dbReference>
<evidence type="ECO:0000259" key="2">
    <source>
        <dbReference type="Pfam" id="PF16363"/>
    </source>
</evidence>
<feature type="domain" description="NAD(P)-binding" evidence="2">
    <location>
        <begin position="32"/>
        <end position="338"/>
    </location>
</feature>
<dbReference type="Gene3D" id="3.90.25.10">
    <property type="entry name" value="UDP-galactose 4-epimerase, domain 1"/>
    <property type="match status" value="1"/>
</dbReference>
<dbReference type="InterPro" id="IPR045869">
    <property type="entry name" value="Arna-like_SDR_e"/>
</dbReference>
<dbReference type="AlphaFoldDB" id="A0A939SAL5"/>
<keyword evidence="4" id="KW-1185">Reference proteome</keyword>
<evidence type="ECO:0000313" key="3">
    <source>
        <dbReference type="EMBL" id="MBO1900595.1"/>
    </source>
</evidence>
<feature type="compositionally biased region" description="Low complexity" evidence="1">
    <location>
        <begin position="10"/>
        <end position="21"/>
    </location>
</feature>
<gene>
    <name evidence="3" type="ORF">J4H92_01365</name>
</gene>
<reference evidence="3" key="1">
    <citation type="submission" date="2021-03" db="EMBL/GenBank/DDBJ databases">
        <title>Leucobacter chromiisoli sp. nov., isolated from chromium-containing soil of chemical plant.</title>
        <authorList>
            <person name="Xu Z."/>
        </authorList>
    </citation>
    <scope>NUCLEOTIDE SEQUENCE</scope>
    <source>
        <strain evidence="3">S27</strain>
    </source>
</reference>
<name>A0A939SAL5_9MICO</name>
<dbReference type="Proteomes" id="UP000664382">
    <property type="component" value="Unassembled WGS sequence"/>
</dbReference>
<evidence type="ECO:0000313" key="4">
    <source>
        <dbReference type="Proteomes" id="UP000664382"/>
    </source>
</evidence>
<dbReference type="GO" id="GO:0016831">
    <property type="term" value="F:carboxy-lyase activity"/>
    <property type="evidence" value="ECO:0007669"/>
    <property type="project" value="InterPro"/>
</dbReference>
<sequence>MDRHRHPARPRTSTRSSTVTPDQHPLSGARVLVTGADGFIGSHVVERLLAAGAEVTAFCMYNSFGTLGWLDESETFQAALAEDRARTVLGDIRDPEHVREAVAGQRIVLHLAALIAIPHSYSAPRSYVDTNIGGTLNVLEAARQHGIERLVHTSTSEVYGTPDSVPISEDHALKGQSPYSASKIGADKLAESYARSFELPLTVLRPFNTFGPRQSARAVITTVLSQLLAGAERIRLGALSPQRDFTFVTDTADGFARAAVADLEPGATVQLGTGRTVSIGELVELCKTVTGNDAAVEHDEDRVRPAASEVEILLSDPSLAGELLGWSPTVGLEDGLARTADWLRGRVDLATAQRYHR</sequence>
<dbReference type="SUPFAM" id="SSF51735">
    <property type="entry name" value="NAD(P)-binding Rossmann-fold domains"/>
    <property type="match status" value="1"/>
</dbReference>
<dbReference type="Gene3D" id="3.40.50.720">
    <property type="entry name" value="NAD(P)-binding Rossmann-like Domain"/>
    <property type="match status" value="1"/>
</dbReference>
<dbReference type="InterPro" id="IPR016040">
    <property type="entry name" value="NAD(P)-bd_dom"/>
</dbReference>
<protein>
    <submittedName>
        <fullName evidence="3">GDP-mannose 4,6-dehydratase</fullName>
    </submittedName>
</protein>
<organism evidence="3 4">
    <name type="scientific">Leucobacter weissii</name>
    <dbReference type="NCBI Taxonomy" id="1983706"/>
    <lineage>
        <taxon>Bacteria</taxon>
        <taxon>Bacillati</taxon>
        <taxon>Actinomycetota</taxon>
        <taxon>Actinomycetes</taxon>
        <taxon>Micrococcales</taxon>
        <taxon>Microbacteriaceae</taxon>
        <taxon>Leucobacter</taxon>
    </lineage>
</organism>
<dbReference type="PANTHER" id="PTHR43000">
    <property type="entry name" value="DTDP-D-GLUCOSE 4,6-DEHYDRATASE-RELATED"/>
    <property type="match status" value="1"/>
</dbReference>